<dbReference type="GO" id="GO:0038023">
    <property type="term" value="F:signaling receptor activity"/>
    <property type="evidence" value="ECO:0007669"/>
    <property type="project" value="TreeGrafter"/>
</dbReference>
<keyword evidence="4" id="KW-0732">Signal</keyword>
<gene>
    <name evidence="6" type="primary">TNFRSF9</name>
    <name evidence="6" type="ORF">AMEX_G16773</name>
</gene>
<feature type="domain" description="TNFR-Cys" evidence="5">
    <location>
        <begin position="69"/>
        <end position="108"/>
    </location>
</feature>
<feature type="transmembrane region" description="Helical" evidence="3">
    <location>
        <begin position="211"/>
        <end position="236"/>
    </location>
</feature>
<dbReference type="SMART" id="SM00208">
    <property type="entry name" value="TNFR"/>
    <property type="match status" value="2"/>
</dbReference>
<feature type="disulfide bond" evidence="1">
    <location>
        <begin position="90"/>
        <end position="108"/>
    </location>
</feature>
<reference evidence="6 7" key="1">
    <citation type="submission" date="2021-07" db="EMBL/GenBank/DDBJ databases">
        <authorList>
            <person name="Imarazene B."/>
            <person name="Zahm M."/>
            <person name="Klopp C."/>
            <person name="Cabau C."/>
            <person name="Beille S."/>
            <person name="Jouanno E."/>
            <person name="Castinel A."/>
            <person name="Lluch J."/>
            <person name="Gil L."/>
            <person name="Kuchtly C."/>
            <person name="Lopez Roques C."/>
            <person name="Donnadieu C."/>
            <person name="Parrinello H."/>
            <person name="Journot L."/>
            <person name="Du K."/>
            <person name="Schartl M."/>
            <person name="Retaux S."/>
            <person name="Guiguen Y."/>
        </authorList>
    </citation>
    <scope>NUCLEOTIDE SEQUENCE [LARGE SCALE GENOMIC DNA]</scope>
    <source>
        <strain evidence="6">Pach_M1</strain>
        <tissue evidence="6">Testis</tissue>
    </source>
</reference>
<evidence type="ECO:0000313" key="6">
    <source>
        <dbReference type="EMBL" id="KAG9269712.1"/>
    </source>
</evidence>
<dbReference type="PANTHER" id="PTHR47139">
    <property type="entry name" value="TUMOR NECROSIS FACTOR RECEPTOR SUPERFAMILY MEMBER 9"/>
    <property type="match status" value="1"/>
</dbReference>
<feature type="disulfide bond" evidence="1">
    <location>
        <begin position="87"/>
        <end position="100"/>
    </location>
</feature>
<dbReference type="EMBL" id="JAICCE010000013">
    <property type="protein sequence ID" value="KAG9269712.1"/>
    <property type="molecule type" value="Genomic_DNA"/>
</dbReference>
<comment type="caution">
    <text evidence="6">The sequence shown here is derived from an EMBL/GenBank/DDBJ whole genome shotgun (WGS) entry which is preliminary data.</text>
</comment>
<name>A0A8T2LID9_ASTMX</name>
<dbReference type="AlphaFoldDB" id="A0A8T2LID9"/>
<keyword evidence="1" id="KW-1015">Disulfide bond</keyword>
<keyword evidence="3" id="KW-0812">Transmembrane</keyword>
<keyword evidence="3" id="KW-1133">Transmembrane helix</keyword>
<comment type="caution">
    <text evidence="1">Lacks conserved residue(s) required for the propagation of feature annotation.</text>
</comment>
<organism evidence="6 7">
    <name type="scientific">Astyanax mexicanus</name>
    <name type="common">Blind cave fish</name>
    <name type="synonym">Astyanax fasciatus mexicanus</name>
    <dbReference type="NCBI Taxonomy" id="7994"/>
    <lineage>
        <taxon>Eukaryota</taxon>
        <taxon>Metazoa</taxon>
        <taxon>Chordata</taxon>
        <taxon>Craniata</taxon>
        <taxon>Vertebrata</taxon>
        <taxon>Euteleostomi</taxon>
        <taxon>Actinopterygii</taxon>
        <taxon>Neopterygii</taxon>
        <taxon>Teleostei</taxon>
        <taxon>Ostariophysi</taxon>
        <taxon>Characiformes</taxon>
        <taxon>Characoidei</taxon>
        <taxon>Acestrorhamphidae</taxon>
        <taxon>Acestrorhamphinae</taxon>
        <taxon>Astyanax</taxon>
    </lineage>
</organism>
<keyword evidence="3" id="KW-0472">Membrane</keyword>
<feature type="region of interest" description="Disordered" evidence="2">
    <location>
        <begin position="278"/>
        <end position="306"/>
    </location>
</feature>
<keyword evidence="6" id="KW-0675">Receptor</keyword>
<evidence type="ECO:0000256" key="1">
    <source>
        <dbReference type="PROSITE-ProRule" id="PRU00206"/>
    </source>
</evidence>
<accession>A0A8T2LID9</accession>
<dbReference type="GO" id="GO:0042127">
    <property type="term" value="P:regulation of cell population proliferation"/>
    <property type="evidence" value="ECO:0007669"/>
    <property type="project" value="TreeGrafter"/>
</dbReference>
<dbReference type="Gene3D" id="2.10.50.10">
    <property type="entry name" value="Tumor Necrosis Factor Receptor, subunit A, domain 2"/>
    <property type="match status" value="2"/>
</dbReference>
<feature type="repeat" description="TNFR-Cys" evidence="1">
    <location>
        <begin position="69"/>
        <end position="108"/>
    </location>
</feature>
<evidence type="ECO:0000256" key="4">
    <source>
        <dbReference type="SAM" id="SignalP"/>
    </source>
</evidence>
<dbReference type="SUPFAM" id="SSF57586">
    <property type="entry name" value="TNF receptor-like"/>
    <property type="match status" value="2"/>
</dbReference>
<feature type="chain" id="PRO_5035789928" evidence="4">
    <location>
        <begin position="26"/>
        <end position="306"/>
    </location>
</feature>
<protein>
    <submittedName>
        <fullName evidence="6">Tumor necrosis factor receptor superfamily member 9-like</fullName>
    </submittedName>
</protein>
<proteinExistence type="predicted"/>
<evidence type="ECO:0000256" key="3">
    <source>
        <dbReference type="SAM" id="Phobius"/>
    </source>
</evidence>
<feature type="signal peptide" evidence="4">
    <location>
        <begin position="1"/>
        <end position="25"/>
    </location>
</feature>
<evidence type="ECO:0000313" key="7">
    <source>
        <dbReference type="Proteomes" id="UP000752171"/>
    </source>
</evidence>
<dbReference type="PROSITE" id="PS00652">
    <property type="entry name" value="TNFR_NGFR_1"/>
    <property type="match status" value="1"/>
</dbReference>
<sequence>MKIHLTLWSLCHLPLIVCLLGFSEAQPQIGCADWELGDRNRNNVCCRACHPGNRLVTTCGPDPTKLCEPCEANRFITHPIKKYCDVCRVCTEPQIQLKACTAAFDTVCGCEPGLRCGDQPCSFCVDECGKGQEPVKRGCRTCPTGTFNDKIHSSCKPWRSSCPDDKVLVAKGDAFSDIKCKGKTKNTTVSQEFNTVEPLLVKTPRPSDDPIWPIVGLAASFAVGTIILILSLGLAYRRRKNKTKAETKTVIKTETMDPMPETSPIAELRVIMVEPDDACSFRQPEQEQGGSLESIDSENSESKLIV</sequence>
<dbReference type="PROSITE" id="PS50050">
    <property type="entry name" value="TNFR_NGFR_2"/>
    <property type="match status" value="1"/>
</dbReference>
<evidence type="ECO:0000259" key="5">
    <source>
        <dbReference type="PROSITE" id="PS50050"/>
    </source>
</evidence>
<dbReference type="InterPro" id="IPR001368">
    <property type="entry name" value="TNFR/NGFR_Cys_rich_reg"/>
</dbReference>
<dbReference type="OrthoDB" id="9423210at2759"/>
<dbReference type="PANTHER" id="PTHR47139:SF4">
    <property type="entry name" value="TUMOR NECROSIS FACTOR RECEPTOR SUPERFAMILY MEMBER 9 ISOFORM X1-RELATED"/>
    <property type="match status" value="1"/>
</dbReference>
<evidence type="ECO:0000256" key="2">
    <source>
        <dbReference type="SAM" id="MobiDB-lite"/>
    </source>
</evidence>
<dbReference type="Pfam" id="PF00020">
    <property type="entry name" value="TNFR_c6"/>
    <property type="match status" value="2"/>
</dbReference>
<dbReference type="KEGG" id="amex:103036568"/>
<dbReference type="Proteomes" id="UP000752171">
    <property type="component" value="Unassembled WGS sequence"/>
</dbReference>